<evidence type="ECO:0000256" key="1">
    <source>
        <dbReference type="ARBA" id="ARBA00004141"/>
    </source>
</evidence>
<evidence type="ECO:0000256" key="5">
    <source>
        <dbReference type="ARBA" id="ARBA00022449"/>
    </source>
</evidence>
<evidence type="ECO:0000256" key="7">
    <source>
        <dbReference type="ARBA" id="ARBA00022692"/>
    </source>
</evidence>
<keyword evidence="4" id="KW-0813">Transport</keyword>
<evidence type="ECO:0000256" key="12">
    <source>
        <dbReference type="ARBA" id="ARBA00036880"/>
    </source>
</evidence>
<evidence type="ECO:0000313" key="15">
    <source>
        <dbReference type="Proteomes" id="UP001148018"/>
    </source>
</evidence>
<keyword evidence="5" id="KW-0050">Antiport</keyword>
<keyword evidence="7 13" id="KW-0812">Transmembrane</keyword>
<comment type="subcellular location">
    <subcellularLocation>
        <location evidence="2">Apical cell membrane</location>
    </subcellularLocation>
    <subcellularLocation>
        <location evidence="13">Cell membrane</location>
        <topology evidence="13">Multi-pass membrane protein</topology>
    </subcellularLocation>
    <subcellularLocation>
        <location evidence="1">Membrane</location>
        <topology evidence="1">Multi-pass membrane protein</topology>
    </subcellularLocation>
</comment>
<evidence type="ECO:0000313" key="14">
    <source>
        <dbReference type="EMBL" id="KAJ3581249.1"/>
    </source>
</evidence>
<evidence type="ECO:0000256" key="6">
    <source>
        <dbReference type="ARBA" id="ARBA00022475"/>
    </source>
</evidence>
<feature type="transmembrane region" description="Helical" evidence="13">
    <location>
        <begin position="207"/>
        <end position="228"/>
    </location>
</feature>
<evidence type="ECO:0000256" key="13">
    <source>
        <dbReference type="RuleBase" id="RU368066"/>
    </source>
</evidence>
<keyword evidence="10" id="KW-0325">Glycoprotein</keyword>
<dbReference type="InterPro" id="IPR007603">
    <property type="entry name" value="Choline_transptr-like"/>
</dbReference>
<keyword evidence="15" id="KW-1185">Reference proteome</keyword>
<comment type="similarity">
    <text evidence="3 13">Belongs to the CTL (choline transporter-like) family.</text>
</comment>
<feature type="transmembrane region" description="Helical" evidence="13">
    <location>
        <begin position="154"/>
        <end position="172"/>
    </location>
</feature>
<comment type="catalytic activity">
    <reaction evidence="11">
        <text>choline(out) + n H(+)(in) = choline(in) + n H(+)(out)</text>
        <dbReference type="Rhea" id="RHEA:75463"/>
        <dbReference type="ChEBI" id="CHEBI:15354"/>
        <dbReference type="ChEBI" id="CHEBI:15378"/>
    </reaction>
</comment>
<protein>
    <recommendedName>
        <fullName evidence="13">Choline transporter-like protein</fullName>
    </recommendedName>
</protein>
<dbReference type="PANTHER" id="PTHR12385">
    <property type="entry name" value="CHOLINE TRANSPORTER-LIKE (SLC FAMILY 44)"/>
    <property type="match status" value="1"/>
</dbReference>
<gene>
    <name evidence="14" type="ORF">NHX12_016863</name>
</gene>
<feature type="transmembrane region" description="Helical" evidence="13">
    <location>
        <begin position="396"/>
        <end position="418"/>
    </location>
</feature>
<comment type="function">
    <text evidence="13">Choline transporter.</text>
</comment>
<evidence type="ECO:0000256" key="8">
    <source>
        <dbReference type="ARBA" id="ARBA00022989"/>
    </source>
</evidence>
<reference evidence="14" key="1">
    <citation type="submission" date="2022-07" db="EMBL/GenBank/DDBJ databases">
        <title>Chromosome-level genome of Muraenolepis orangiensis.</title>
        <authorList>
            <person name="Kim J."/>
        </authorList>
    </citation>
    <scope>NUCLEOTIDE SEQUENCE</scope>
    <source>
        <strain evidence="14">KU_S4_2022</strain>
        <tissue evidence="14">Muscle</tissue>
    </source>
</reference>
<comment type="caution">
    <text evidence="13">Lacks conserved residue(s) required for the propagation of feature annotation.</text>
</comment>
<feature type="transmembrane region" description="Helical" evidence="13">
    <location>
        <begin position="126"/>
        <end position="147"/>
    </location>
</feature>
<dbReference type="GO" id="GO:0015297">
    <property type="term" value="F:antiporter activity"/>
    <property type="evidence" value="ECO:0007669"/>
    <property type="project" value="UniProtKB-KW"/>
</dbReference>
<evidence type="ECO:0000256" key="3">
    <source>
        <dbReference type="ARBA" id="ARBA00007168"/>
    </source>
</evidence>
<evidence type="ECO:0000256" key="11">
    <source>
        <dbReference type="ARBA" id="ARBA00035093"/>
    </source>
</evidence>
<keyword evidence="9 13" id="KW-0472">Membrane</keyword>
<evidence type="ECO:0000256" key="4">
    <source>
        <dbReference type="ARBA" id="ARBA00022448"/>
    </source>
</evidence>
<feature type="transmembrane region" description="Helical" evidence="13">
    <location>
        <begin position="253"/>
        <end position="278"/>
    </location>
</feature>
<keyword evidence="8 13" id="KW-1133">Transmembrane helix</keyword>
<dbReference type="GO" id="GO:0016324">
    <property type="term" value="C:apical plasma membrane"/>
    <property type="evidence" value="ECO:0007669"/>
    <property type="project" value="UniProtKB-SubCell"/>
</dbReference>
<evidence type="ECO:0000256" key="2">
    <source>
        <dbReference type="ARBA" id="ARBA00004221"/>
    </source>
</evidence>
<feature type="non-terminal residue" evidence="14">
    <location>
        <position position="426"/>
    </location>
</feature>
<sequence>MTMGQVCVAECPKIFYAVTNYLGRPVDVFDKRLCVPSLDLEKPGLTVSAVLDKELCPFFYTPTTSVLGRCLPDITAVAEIPDYFDKIPNFSLANLNSTLMNSTEDIVKGLSAKELGVRIFEDFASAWPWILLGLVISMLVSMVFLLLLRFTAPVMVWVLIIGLLGAGAYGIWHCYWEYDNYKNKSATINDVGFTTNLEVYLQTQETWLAFLIIIAIGEAVILLTLIFLRKRILIAIALIQEASRAVGHMMSSLLYPLITFVLVLICVAYWGITALYLATSGAPVYKVVGLNTSQANCGTYNGTMDCDPQNFTTAGLGCPSARCMFIKYNDEGLLQRNIFNLQIYNAVAFLWCVNFVIALGQCTLAGAFASYYWAFHKPSDIPTFPVTAAFMRCLRYHVGSLAFGALILTLVQVIRILLEYIDHKTR</sequence>
<dbReference type="Pfam" id="PF04515">
    <property type="entry name" value="Choline_transpo"/>
    <property type="match status" value="1"/>
</dbReference>
<dbReference type="OrthoDB" id="420519at2759"/>
<comment type="caution">
    <text evidence="14">The sequence shown here is derived from an EMBL/GenBank/DDBJ whole genome shotgun (WGS) entry which is preliminary data.</text>
</comment>
<dbReference type="GO" id="GO:0015871">
    <property type="term" value="P:choline transport"/>
    <property type="evidence" value="ECO:0007669"/>
    <property type="project" value="TreeGrafter"/>
</dbReference>
<dbReference type="AlphaFoldDB" id="A0A9Q0D3Q8"/>
<feature type="transmembrane region" description="Helical" evidence="13">
    <location>
        <begin position="348"/>
        <end position="375"/>
    </location>
</feature>
<dbReference type="Proteomes" id="UP001148018">
    <property type="component" value="Unassembled WGS sequence"/>
</dbReference>
<organism evidence="14 15">
    <name type="scientific">Muraenolepis orangiensis</name>
    <name type="common">Patagonian moray cod</name>
    <dbReference type="NCBI Taxonomy" id="630683"/>
    <lineage>
        <taxon>Eukaryota</taxon>
        <taxon>Metazoa</taxon>
        <taxon>Chordata</taxon>
        <taxon>Craniata</taxon>
        <taxon>Vertebrata</taxon>
        <taxon>Euteleostomi</taxon>
        <taxon>Actinopterygii</taxon>
        <taxon>Neopterygii</taxon>
        <taxon>Teleostei</taxon>
        <taxon>Neoteleostei</taxon>
        <taxon>Acanthomorphata</taxon>
        <taxon>Zeiogadaria</taxon>
        <taxon>Gadariae</taxon>
        <taxon>Gadiformes</taxon>
        <taxon>Muraenolepidoidei</taxon>
        <taxon>Muraenolepididae</taxon>
        <taxon>Muraenolepis</taxon>
    </lineage>
</organism>
<dbReference type="EMBL" id="JANIIK010003214">
    <property type="protein sequence ID" value="KAJ3581249.1"/>
    <property type="molecule type" value="Genomic_DNA"/>
</dbReference>
<comment type="catalytic activity">
    <reaction evidence="12">
        <text>thiamine diphosphate(out) = thiamine diphosphate(in)</text>
        <dbReference type="Rhea" id="RHEA:75471"/>
        <dbReference type="ChEBI" id="CHEBI:58937"/>
    </reaction>
</comment>
<evidence type="ECO:0000256" key="10">
    <source>
        <dbReference type="ARBA" id="ARBA00023180"/>
    </source>
</evidence>
<evidence type="ECO:0000256" key="9">
    <source>
        <dbReference type="ARBA" id="ARBA00023136"/>
    </source>
</evidence>
<dbReference type="PANTHER" id="PTHR12385:SF37">
    <property type="entry name" value="CHOLINE TRANSPORTER-LIKE PROTEIN 4"/>
    <property type="match status" value="1"/>
</dbReference>
<proteinExistence type="inferred from homology"/>
<name>A0A9Q0D3Q8_9TELE</name>
<dbReference type="GO" id="GO:0090422">
    <property type="term" value="F:thiamine pyrophosphate transmembrane transporter activity"/>
    <property type="evidence" value="ECO:0007669"/>
    <property type="project" value="TreeGrafter"/>
</dbReference>
<accession>A0A9Q0D3Q8</accession>
<keyword evidence="6" id="KW-1003">Cell membrane</keyword>